<dbReference type="EMBL" id="BONK01000014">
    <property type="protein sequence ID" value="GIG22889.1"/>
    <property type="molecule type" value="Genomic_DNA"/>
</dbReference>
<organism evidence="3 4">
    <name type="scientific">Cellulomonas chitinilytica</name>
    <dbReference type="NCBI Taxonomy" id="398759"/>
    <lineage>
        <taxon>Bacteria</taxon>
        <taxon>Bacillati</taxon>
        <taxon>Actinomycetota</taxon>
        <taxon>Actinomycetes</taxon>
        <taxon>Micrococcales</taxon>
        <taxon>Cellulomonadaceae</taxon>
        <taxon>Cellulomonas</taxon>
    </lineage>
</organism>
<comment type="caution">
    <text evidence="3">The sequence shown here is derived from an EMBL/GenBank/DDBJ whole genome shotgun (WGS) entry which is preliminary data.</text>
</comment>
<evidence type="ECO:0000256" key="1">
    <source>
        <dbReference type="SAM" id="MobiDB-lite"/>
    </source>
</evidence>
<feature type="transmembrane region" description="Helical" evidence="2">
    <location>
        <begin position="38"/>
        <end position="60"/>
    </location>
</feature>
<dbReference type="Proteomes" id="UP000632740">
    <property type="component" value="Unassembled WGS sequence"/>
</dbReference>
<feature type="transmembrane region" description="Helical" evidence="2">
    <location>
        <begin position="7"/>
        <end position="32"/>
    </location>
</feature>
<protein>
    <recommendedName>
        <fullName evidence="5">Integral membrane protein</fullName>
    </recommendedName>
</protein>
<feature type="region of interest" description="Disordered" evidence="1">
    <location>
        <begin position="127"/>
        <end position="151"/>
    </location>
</feature>
<accession>A0A919P8J5</accession>
<evidence type="ECO:0008006" key="5">
    <source>
        <dbReference type="Google" id="ProtNLM"/>
    </source>
</evidence>
<dbReference type="AlphaFoldDB" id="A0A919P8J5"/>
<dbReference type="RefSeq" id="WP_203757908.1">
    <property type="nucleotide sequence ID" value="NZ_BONK01000014.1"/>
</dbReference>
<keyword evidence="2" id="KW-1133">Transmembrane helix</keyword>
<keyword evidence="4" id="KW-1185">Reference proteome</keyword>
<sequence>MSRSRTAPLVVVCALVAVEAIAFLGLGVAFVVDLTRGNATLPAATVFLALFALAVAALLGGASRGLWRGRRWARSPVMTWQILLVVMSLGWLGVEASVWAVAVAVVAVVVAVGLLLPSVVAATTGPAGPDLPTGPHDDGSGPAVDPARSGA</sequence>
<evidence type="ECO:0000313" key="3">
    <source>
        <dbReference type="EMBL" id="GIG22889.1"/>
    </source>
</evidence>
<feature type="transmembrane region" description="Helical" evidence="2">
    <location>
        <begin position="98"/>
        <end position="116"/>
    </location>
</feature>
<feature type="transmembrane region" description="Helical" evidence="2">
    <location>
        <begin position="72"/>
        <end position="92"/>
    </location>
</feature>
<evidence type="ECO:0000313" key="4">
    <source>
        <dbReference type="Proteomes" id="UP000632740"/>
    </source>
</evidence>
<reference evidence="3" key="1">
    <citation type="submission" date="2021-01" db="EMBL/GenBank/DDBJ databases">
        <title>Whole genome shotgun sequence of Cellulomonas chitinilytica NBRC 110799.</title>
        <authorList>
            <person name="Komaki H."/>
            <person name="Tamura T."/>
        </authorList>
    </citation>
    <scope>NUCLEOTIDE SEQUENCE</scope>
    <source>
        <strain evidence="3">NBRC 110799</strain>
    </source>
</reference>
<gene>
    <name evidence="3" type="ORF">Cch01nite_36130</name>
</gene>
<evidence type="ECO:0000256" key="2">
    <source>
        <dbReference type="SAM" id="Phobius"/>
    </source>
</evidence>
<proteinExistence type="predicted"/>
<name>A0A919P8J5_9CELL</name>
<keyword evidence="2" id="KW-0472">Membrane</keyword>
<keyword evidence="2" id="KW-0812">Transmembrane</keyword>